<feature type="coiled-coil region" evidence="1">
    <location>
        <begin position="36"/>
        <end position="98"/>
    </location>
</feature>
<keyword evidence="1" id="KW-0175">Coiled coil</keyword>
<dbReference type="Proteomes" id="UP000789759">
    <property type="component" value="Unassembled WGS sequence"/>
</dbReference>
<dbReference type="AlphaFoldDB" id="A0A9N9AVI1"/>
<gene>
    <name evidence="2" type="ORF">CPELLU_LOCUS4419</name>
</gene>
<protein>
    <submittedName>
        <fullName evidence="2">12174_t:CDS:1</fullName>
    </submittedName>
</protein>
<evidence type="ECO:0000313" key="3">
    <source>
        <dbReference type="Proteomes" id="UP000789759"/>
    </source>
</evidence>
<accession>A0A9N9AVI1</accession>
<reference evidence="2" key="1">
    <citation type="submission" date="2021-06" db="EMBL/GenBank/DDBJ databases">
        <authorList>
            <person name="Kallberg Y."/>
            <person name="Tangrot J."/>
            <person name="Rosling A."/>
        </authorList>
    </citation>
    <scope>NUCLEOTIDE SEQUENCE</scope>
    <source>
        <strain evidence="2">FL966</strain>
    </source>
</reference>
<proteinExistence type="predicted"/>
<organism evidence="2 3">
    <name type="scientific">Cetraspora pellucida</name>
    <dbReference type="NCBI Taxonomy" id="1433469"/>
    <lineage>
        <taxon>Eukaryota</taxon>
        <taxon>Fungi</taxon>
        <taxon>Fungi incertae sedis</taxon>
        <taxon>Mucoromycota</taxon>
        <taxon>Glomeromycotina</taxon>
        <taxon>Glomeromycetes</taxon>
        <taxon>Diversisporales</taxon>
        <taxon>Gigasporaceae</taxon>
        <taxon>Cetraspora</taxon>
    </lineage>
</organism>
<keyword evidence="3" id="KW-1185">Reference proteome</keyword>
<dbReference type="OrthoDB" id="2430996at2759"/>
<evidence type="ECO:0000313" key="2">
    <source>
        <dbReference type="EMBL" id="CAG8543747.1"/>
    </source>
</evidence>
<dbReference type="EMBL" id="CAJVQA010002331">
    <property type="protein sequence ID" value="CAG8543747.1"/>
    <property type="molecule type" value="Genomic_DNA"/>
</dbReference>
<evidence type="ECO:0000256" key="1">
    <source>
        <dbReference type="SAM" id="Coils"/>
    </source>
</evidence>
<name>A0A9N9AVI1_9GLOM</name>
<sequence>MPRQSKNTPKIRANRRQRAKGTFALSRVLDIVQNENRQLAQKDEQSRKRVQELEEQLEERQEQVVEIIQRNWMREEEHSRLVVERNRLRARMENLEKKLYK</sequence>
<comment type="caution">
    <text evidence="2">The sequence shown here is derived from an EMBL/GenBank/DDBJ whole genome shotgun (WGS) entry which is preliminary data.</text>
</comment>